<name>A0ABR8D8R3_9NOST</name>
<feature type="compositionally biased region" description="Basic and acidic residues" evidence="1">
    <location>
        <begin position="138"/>
        <end position="164"/>
    </location>
</feature>
<accession>A0ABR8D8R3</accession>
<evidence type="ECO:0000256" key="1">
    <source>
        <dbReference type="SAM" id="MobiDB-lite"/>
    </source>
</evidence>
<evidence type="ECO:0000313" key="3">
    <source>
        <dbReference type="Proteomes" id="UP000661112"/>
    </source>
</evidence>
<keyword evidence="3" id="KW-1185">Reference proteome</keyword>
<feature type="compositionally biased region" description="Basic and acidic residues" evidence="1">
    <location>
        <begin position="51"/>
        <end position="60"/>
    </location>
</feature>
<dbReference type="Proteomes" id="UP000661112">
    <property type="component" value="Unassembled WGS sequence"/>
</dbReference>
<evidence type="ECO:0000313" key="2">
    <source>
        <dbReference type="EMBL" id="MBD2502798.1"/>
    </source>
</evidence>
<protein>
    <submittedName>
        <fullName evidence="2">Uncharacterized protein</fullName>
    </submittedName>
</protein>
<organism evidence="2 3">
    <name type="scientific">Anabaena azotica FACHB-119</name>
    <dbReference type="NCBI Taxonomy" id="947527"/>
    <lineage>
        <taxon>Bacteria</taxon>
        <taxon>Bacillati</taxon>
        <taxon>Cyanobacteriota</taxon>
        <taxon>Cyanophyceae</taxon>
        <taxon>Nostocales</taxon>
        <taxon>Nostocaceae</taxon>
        <taxon>Anabaena</taxon>
        <taxon>Anabaena azotica</taxon>
    </lineage>
</organism>
<feature type="compositionally biased region" description="Polar residues" evidence="1">
    <location>
        <begin position="179"/>
        <end position="188"/>
    </location>
</feature>
<dbReference type="EMBL" id="JACJSG010000027">
    <property type="protein sequence ID" value="MBD2502798.1"/>
    <property type="molecule type" value="Genomic_DNA"/>
</dbReference>
<reference evidence="2 3" key="1">
    <citation type="journal article" date="2020" name="ISME J.">
        <title>Comparative genomics reveals insights into cyanobacterial evolution and habitat adaptation.</title>
        <authorList>
            <person name="Chen M.Y."/>
            <person name="Teng W.K."/>
            <person name="Zhao L."/>
            <person name="Hu C.X."/>
            <person name="Zhou Y.K."/>
            <person name="Han B.P."/>
            <person name="Song L.R."/>
            <person name="Shu W.S."/>
        </authorList>
    </citation>
    <scope>NUCLEOTIDE SEQUENCE [LARGE SCALE GENOMIC DNA]</scope>
    <source>
        <strain evidence="2 3">FACHB-119</strain>
    </source>
</reference>
<feature type="region of interest" description="Disordered" evidence="1">
    <location>
        <begin position="136"/>
        <end position="202"/>
    </location>
</feature>
<comment type="caution">
    <text evidence="2">The sequence shown here is derived from an EMBL/GenBank/DDBJ whole genome shotgun (WGS) entry which is preliminary data.</text>
</comment>
<gene>
    <name evidence="2" type="ORF">H6G83_19685</name>
</gene>
<feature type="region of interest" description="Disordered" evidence="1">
    <location>
        <begin position="40"/>
        <end position="60"/>
    </location>
</feature>
<dbReference type="RefSeq" id="WP_190475397.1">
    <property type="nucleotide sequence ID" value="NZ_JACJSG010000027.1"/>
</dbReference>
<proteinExistence type="predicted"/>
<sequence length="202" mass="22868">MPRKQNLSDLIQEEAQKFTPSAGEDAIEVTAQAVVEEIAATPEASPTSADNGDKGSTKADLEATIKELQASLKKSTQQEKTLQQKIDELQAALSEQKSSFKKLTKELEETKKTALQLAEANSQLIEEHKSLALAQEQEQQKLEQQRLEQEKQKQEQLQKQKDIYKPVPYRKSTRLPDNRPTQPTQTTNEIKDDFASNTWLYD</sequence>